<protein>
    <submittedName>
        <fullName evidence="1">Uncharacterized protein</fullName>
    </submittedName>
</protein>
<gene>
    <name evidence="1" type="ORF">R3P38DRAFT_2623522</name>
</gene>
<organism evidence="1 2">
    <name type="scientific">Favolaschia claudopus</name>
    <dbReference type="NCBI Taxonomy" id="2862362"/>
    <lineage>
        <taxon>Eukaryota</taxon>
        <taxon>Fungi</taxon>
        <taxon>Dikarya</taxon>
        <taxon>Basidiomycota</taxon>
        <taxon>Agaricomycotina</taxon>
        <taxon>Agaricomycetes</taxon>
        <taxon>Agaricomycetidae</taxon>
        <taxon>Agaricales</taxon>
        <taxon>Marasmiineae</taxon>
        <taxon>Mycenaceae</taxon>
        <taxon>Favolaschia</taxon>
    </lineage>
</organism>
<evidence type="ECO:0000313" key="2">
    <source>
        <dbReference type="Proteomes" id="UP001362999"/>
    </source>
</evidence>
<dbReference type="AlphaFoldDB" id="A0AAW0BMD7"/>
<reference evidence="1 2" key="1">
    <citation type="journal article" date="2024" name="J Genomics">
        <title>Draft genome sequencing and assembly of Favolaschia claudopus CIRM-BRFM 2984 isolated from oak limbs.</title>
        <authorList>
            <person name="Navarro D."/>
            <person name="Drula E."/>
            <person name="Chaduli D."/>
            <person name="Cazenave R."/>
            <person name="Ahrendt S."/>
            <person name="Wang J."/>
            <person name="Lipzen A."/>
            <person name="Daum C."/>
            <person name="Barry K."/>
            <person name="Grigoriev I.V."/>
            <person name="Favel A."/>
            <person name="Rosso M.N."/>
            <person name="Martin F."/>
        </authorList>
    </citation>
    <scope>NUCLEOTIDE SEQUENCE [LARGE SCALE GENOMIC DNA]</scope>
    <source>
        <strain evidence="1 2">CIRM-BRFM 2984</strain>
    </source>
</reference>
<evidence type="ECO:0000313" key="1">
    <source>
        <dbReference type="EMBL" id="KAK7027702.1"/>
    </source>
</evidence>
<sequence length="530" mass="59706">MTVVIYEGQDAKEQWKRDVARAMEFRHPSFLQLYGIAHSEHVHASIFYDDLIPWKNIESIFEQSPMLPCYIYPSAVCSVTSRSAIDKLYADFLQAKESLAALRYLWRCPGTSDLNPGQCIRFLRPSTGRLCIDFQAEIEVDWMDQGGFYSVRGTEKISPKCLLSSIDAQIIIDTLTVEQYHEICSTVFSKSTYTEFSLATTVYFGAVYNTTGHRNLGIPLAIAPALDIGNCSDPVWFLIVNRREEAQEMETGWSRFTDSNEDENTDFDIYNLWPELRGKDPNVWLSQANHVFNRLGVLSDAHNYGKLMICLNLFLIMFLAPLTSIQVEVELQPQSAKPTDWHSSKAFLFLCPPPSFQVGPASFKCPECVAYWSLDPSGVTRLSAEQACELGLPAIRVSITGRGKAWSDTIYAGLRQFHQGKGFDPDSQDLARHFGYPLYELYSDHENFLNVDGGEARIEELSSSDTDHPVDAEEPVNLGIAEDEKCESVSQTRNLDEEPMDVSRSLKLLSQIQLGLILLLSVLSLYGSFI</sequence>
<comment type="caution">
    <text evidence="1">The sequence shown here is derived from an EMBL/GenBank/DDBJ whole genome shotgun (WGS) entry which is preliminary data.</text>
</comment>
<accession>A0AAW0BMD7</accession>
<dbReference type="EMBL" id="JAWWNJ010000029">
    <property type="protein sequence ID" value="KAK7027702.1"/>
    <property type="molecule type" value="Genomic_DNA"/>
</dbReference>
<keyword evidence="2" id="KW-1185">Reference proteome</keyword>
<dbReference type="Proteomes" id="UP001362999">
    <property type="component" value="Unassembled WGS sequence"/>
</dbReference>
<name>A0AAW0BMD7_9AGAR</name>
<proteinExistence type="predicted"/>